<reference evidence="1" key="1">
    <citation type="submission" date="2021-02" db="EMBL/GenBank/DDBJ databases">
        <authorList>
            <person name="Nowell W R."/>
        </authorList>
    </citation>
    <scope>NUCLEOTIDE SEQUENCE</scope>
</reference>
<feature type="non-terminal residue" evidence="1">
    <location>
        <position position="1"/>
    </location>
</feature>
<dbReference type="AlphaFoldDB" id="A0A8S3D4K3"/>
<organism evidence="1 2">
    <name type="scientific">Rotaria magnacalcarata</name>
    <dbReference type="NCBI Taxonomy" id="392030"/>
    <lineage>
        <taxon>Eukaryota</taxon>
        <taxon>Metazoa</taxon>
        <taxon>Spiralia</taxon>
        <taxon>Gnathifera</taxon>
        <taxon>Rotifera</taxon>
        <taxon>Eurotatoria</taxon>
        <taxon>Bdelloidea</taxon>
        <taxon>Philodinida</taxon>
        <taxon>Philodinidae</taxon>
        <taxon>Rotaria</taxon>
    </lineage>
</organism>
<protein>
    <submittedName>
        <fullName evidence="1">Uncharacterized protein</fullName>
    </submittedName>
</protein>
<dbReference type="EMBL" id="CAJOBJ010198743">
    <property type="protein sequence ID" value="CAF4976935.1"/>
    <property type="molecule type" value="Genomic_DNA"/>
</dbReference>
<accession>A0A8S3D4K3</accession>
<dbReference type="InterPro" id="IPR010729">
    <property type="entry name" value="Ribosomal_uL29_mit"/>
</dbReference>
<dbReference type="GO" id="GO:0003735">
    <property type="term" value="F:structural constituent of ribosome"/>
    <property type="evidence" value="ECO:0007669"/>
    <property type="project" value="InterPro"/>
</dbReference>
<proteinExistence type="predicted"/>
<dbReference type="GO" id="GO:0005761">
    <property type="term" value="C:mitochondrial ribosome"/>
    <property type="evidence" value="ECO:0007669"/>
    <property type="project" value="InterPro"/>
</dbReference>
<dbReference type="Proteomes" id="UP000681720">
    <property type="component" value="Unassembled WGS sequence"/>
</dbReference>
<dbReference type="GO" id="GO:0006412">
    <property type="term" value="P:translation"/>
    <property type="evidence" value="ECO:0007669"/>
    <property type="project" value="InterPro"/>
</dbReference>
<name>A0A8S3D4K3_9BILA</name>
<sequence length="41" mass="5152">MEEEYRYQRELFPNPERIDKVEESMRNIMSVTRERDIAYNL</sequence>
<comment type="caution">
    <text evidence="1">The sequence shown here is derived from an EMBL/GenBank/DDBJ whole genome shotgun (WGS) entry which is preliminary data.</text>
</comment>
<gene>
    <name evidence="1" type="ORF">GIL414_LOCUS55784</name>
</gene>
<evidence type="ECO:0000313" key="2">
    <source>
        <dbReference type="Proteomes" id="UP000681720"/>
    </source>
</evidence>
<dbReference type="Pfam" id="PF06984">
    <property type="entry name" value="MRP-L47"/>
    <property type="match status" value="1"/>
</dbReference>
<evidence type="ECO:0000313" key="1">
    <source>
        <dbReference type="EMBL" id="CAF4976935.1"/>
    </source>
</evidence>